<dbReference type="AlphaFoldDB" id="A0A0D2ET60"/>
<dbReference type="PANTHER" id="PTHR47425">
    <property type="entry name" value="FARB-RELATED"/>
    <property type="match status" value="1"/>
</dbReference>
<name>A0A0D2ET60_CLAB1</name>
<keyword evidence="2" id="KW-0812">Transmembrane</keyword>
<dbReference type="EMBL" id="KN846987">
    <property type="protein sequence ID" value="KIW93071.1"/>
    <property type="molecule type" value="Genomic_DNA"/>
</dbReference>
<dbReference type="Proteomes" id="UP000053789">
    <property type="component" value="Unassembled WGS sequence"/>
</dbReference>
<dbReference type="RefSeq" id="XP_016619740.1">
    <property type="nucleotide sequence ID" value="XM_016763416.1"/>
</dbReference>
<sequence>MENYRNRYVSIALYLARRQTDTTRRSPEPELRAENSVYIQENRRSRKPPVKLPINSREGLEDEWVQFLPNEALFNEILARFVDYVHPQLPFMDMKQICGNLRMKALAGGFSLFVLHAMIAAAWPHLEAEFVVAAGFASAKEASNNHVQRATVRESFPLYLGVVLLPPWSPALVRYFGLTNSKHLMDLNYETDAKNLIQGLLFLSTCAKTDPSGRPNNGSVWFLKEAISKAKAAKMHREGGSHSGELSLNEKRLRRRLWWCCYVQDRLSNLLTGRRPCIRDKEVEIAPLSLEDFDFHHIASSNAQSYPALPRDTLSQIFLVYLFKLKVELLSYVSRSSSEIIISKERICEHMDKWYQNLIESVSSQAVSTFAFKCLMTHWESLVLLHQTIRFLSTRARWAEELARTRQTGRAPPQGRCSTSPSFAERELQHSLRSHTRLLLQLQNRGQLLQIAQSGLWALLPAMVTIIQVLASKENNDDDIDIRAYREIYLQYLSILESHRRRLEAVESVMPFVERMLQKIPQQCRSDATTPVSHSYCDSTGPVATTTIDLDQLSGPPWKNSMVEIDDTFCDSLSSPAVSDGQFGAAIAVEKQSPPDFPLTEDAGDVRTNAVTSWFLRSDSINTEVLGCENYNWPVTREDAACS</sequence>
<evidence type="ECO:0000259" key="3">
    <source>
        <dbReference type="SMART" id="SM00906"/>
    </source>
</evidence>
<reference evidence="4" key="1">
    <citation type="submission" date="2015-01" db="EMBL/GenBank/DDBJ databases">
        <title>The Genome Sequence of Cladophialophora bantiana CBS 173.52.</title>
        <authorList>
            <consortium name="The Broad Institute Genomics Platform"/>
            <person name="Cuomo C."/>
            <person name="de Hoog S."/>
            <person name="Gorbushina A."/>
            <person name="Stielow B."/>
            <person name="Teixiera M."/>
            <person name="Abouelleil A."/>
            <person name="Chapman S.B."/>
            <person name="Priest M."/>
            <person name="Young S.K."/>
            <person name="Wortman J."/>
            <person name="Nusbaum C."/>
            <person name="Birren B."/>
        </authorList>
    </citation>
    <scope>NUCLEOTIDE SEQUENCE [LARGE SCALE GENOMIC DNA]</scope>
    <source>
        <strain evidence="4">CBS 173.52</strain>
    </source>
</reference>
<dbReference type="GO" id="GO:0006351">
    <property type="term" value="P:DNA-templated transcription"/>
    <property type="evidence" value="ECO:0007669"/>
    <property type="project" value="InterPro"/>
</dbReference>
<keyword evidence="2" id="KW-1133">Transmembrane helix</keyword>
<evidence type="ECO:0000313" key="5">
    <source>
        <dbReference type="Proteomes" id="UP000053789"/>
    </source>
</evidence>
<dbReference type="Pfam" id="PF04082">
    <property type="entry name" value="Fungal_trans"/>
    <property type="match status" value="1"/>
</dbReference>
<dbReference type="GO" id="GO:0003677">
    <property type="term" value="F:DNA binding"/>
    <property type="evidence" value="ECO:0007669"/>
    <property type="project" value="InterPro"/>
</dbReference>
<evidence type="ECO:0000313" key="4">
    <source>
        <dbReference type="EMBL" id="KIW93071.1"/>
    </source>
</evidence>
<feature type="transmembrane region" description="Helical" evidence="2">
    <location>
        <begin position="105"/>
        <end position="123"/>
    </location>
</feature>
<dbReference type="OrthoDB" id="39175at2759"/>
<evidence type="ECO:0000256" key="2">
    <source>
        <dbReference type="SAM" id="Phobius"/>
    </source>
</evidence>
<accession>A0A0D2ET60</accession>
<dbReference type="CDD" id="cd12148">
    <property type="entry name" value="fungal_TF_MHR"/>
    <property type="match status" value="1"/>
</dbReference>
<keyword evidence="2" id="KW-0472">Membrane</keyword>
<proteinExistence type="predicted"/>
<protein>
    <recommendedName>
        <fullName evidence="3">Xylanolytic transcriptional activator regulatory domain-containing protein</fullName>
    </recommendedName>
</protein>
<dbReference type="PANTHER" id="PTHR47425:SF2">
    <property type="entry name" value="FARB-RELATED"/>
    <property type="match status" value="1"/>
</dbReference>
<keyword evidence="5" id="KW-1185">Reference proteome</keyword>
<dbReference type="InterPro" id="IPR007219">
    <property type="entry name" value="XnlR_reg_dom"/>
</dbReference>
<dbReference type="GO" id="GO:0008270">
    <property type="term" value="F:zinc ion binding"/>
    <property type="evidence" value="ECO:0007669"/>
    <property type="project" value="InterPro"/>
</dbReference>
<evidence type="ECO:0000256" key="1">
    <source>
        <dbReference type="ARBA" id="ARBA00023242"/>
    </source>
</evidence>
<gene>
    <name evidence="4" type="ORF">Z519_05676</name>
</gene>
<dbReference type="HOGENOM" id="CLU_425776_0_0_1"/>
<keyword evidence="1" id="KW-0539">Nucleus</keyword>
<dbReference type="InterPro" id="IPR052761">
    <property type="entry name" value="Fungal_Detox/Toxin_TFs"/>
</dbReference>
<feature type="domain" description="Xylanolytic transcriptional activator regulatory" evidence="3">
    <location>
        <begin position="219"/>
        <end position="293"/>
    </location>
</feature>
<dbReference type="GeneID" id="27698604"/>
<dbReference type="SMART" id="SM00906">
    <property type="entry name" value="Fungal_trans"/>
    <property type="match status" value="1"/>
</dbReference>
<organism evidence="4 5">
    <name type="scientific">Cladophialophora bantiana (strain ATCC 10958 / CBS 173.52 / CDC B-1940 / NIH 8579)</name>
    <name type="common">Xylohypha bantiana</name>
    <dbReference type="NCBI Taxonomy" id="1442370"/>
    <lineage>
        <taxon>Eukaryota</taxon>
        <taxon>Fungi</taxon>
        <taxon>Dikarya</taxon>
        <taxon>Ascomycota</taxon>
        <taxon>Pezizomycotina</taxon>
        <taxon>Eurotiomycetes</taxon>
        <taxon>Chaetothyriomycetidae</taxon>
        <taxon>Chaetothyriales</taxon>
        <taxon>Herpotrichiellaceae</taxon>
        <taxon>Cladophialophora</taxon>
    </lineage>
</organism>